<evidence type="ECO:0000313" key="3">
    <source>
        <dbReference type="EMBL" id="SON56145.1"/>
    </source>
</evidence>
<dbReference type="KEGG" id="hdi:HDIA_2604"/>
<reference evidence="4" key="1">
    <citation type="submission" date="2017-09" db="EMBL/GenBank/DDBJ databases">
        <title>Genome sequence of Nannocystis excedens DSM 71.</title>
        <authorList>
            <person name="Blom J."/>
        </authorList>
    </citation>
    <scope>NUCLEOTIDE SEQUENCE [LARGE SCALE GENOMIC DNA]</scope>
    <source>
        <strain evidence="4">type strain: E19</strain>
    </source>
</reference>
<feature type="chain" id="PRO_5012609604" evidence="2">
    <location>
        <begin position="35"/>
        <end position="311"/>
    </location>
</feature>
<dbReference type="EMBL" id="LT960614">
    <property type="protein sequence ID" value="SON56145.1"/>
    <property type="molecule type" value="Genomic_DNA"/>
</dbReference>
<sequence length="311" mass="33455">MALSRVLSKPVGGLAFFGVLVLAAATGLPGSALAATDCAALKRALSRPVTSVANSTYGRYAELADRQAAELQFAERQSQQGRCETGNPDPRCGALMPTLRKMRKNLAYLEERRDRAATGNARLTRADLEAAYFRAGCDRQDRGIETAETLTTPAPGLRSTAKIINVATTPPDQMDASEVQGTRVDLSYFGGGAYRTICVRMCDGYFFPLSFSTTRSGFAGDANLCHQKGSQYHLFAYRNPGEDPADAISVANGETYRSLPHAFAYQSERAPACETGETATDAKPFQDNSRSSVAPELTPGFEEPPKLRSTS</sequence>
<gene>
    <name evidence="3" type="ORF">HDIA_2604</name>
</gene>
<keyword evidence="4" id="KW-1185">Reference proteome</keyword>
<dbReference type="Pfam" id="PF11064">
    <property type="entry name" value="DUF2865"/>
    <property type="match status" value="1"/>
</dbReference>
<organism evidence="3 4">
    <name type="scientific">Hartmannibacter diazotrophicus</name>
    <dbReference type="NCBI Taxonomy" id="1482074"/>
    <lineage>
        <taxon>Bacteria</taxon>
        <taxon>Pseudomonadati</taxon>
        <taxon>Pseudomonadota</taxon>
        <taxon>Alphaproteobacteria</taxon>
        <taxon>Hyphomicrobiales</taxon>
        <taxon>Pleomorphomonadaceae</taxon>
        <taxon>Hartmannibacter</taxon>
    </lineage>
</organism>
<dbReference type="Proteomes" id="UP000223606">
    <property type="component" value="Chromosome 1"/>
</dbReference>
<feature type="signal peptide" evidence="2">
    <location>
        <begin position="1"/>
        <end position="34"/>
    </location>
</feature>
<name>A0A2C9D997_9HYPH</name>
<feature type="region of interest" description="Disordered" evidence="1">
    <location>
        <begin position="270"/>
        <end position="311"/>
    </location>
</feature>
<dbReference type="OrthoDB" id="7850882at2"/>
<dbReference type="RefSeq" id="WP_099556568.1">
    <property type="nucleotide sequence ID" value="NZ_LT960614.1"/>
</dbReference>
<dbReference type="InterPro" id="IPR021293">
    <property type="entry name" value="DUF2865"/>
</dbReference>
<protein>
    <submittedName>
        <fullName evidence="3">Uncharacterized protein</fullName>
    </submittedName>
</protein>
<proteinExistence type="predicted"/>
<evidence type="ECO:0000256" key="1">
    <source>
        <dbReference type="SAM" id="MobiDB-lite"/>
    </source>
</evidence>
<accession>A0A2C9D997</accession>
<evidence type="ECO:0000256" key="2">
    <source>
        <dbReference type="SAM" id="SignalP"/>
    </source>
</evidence>
<evidence type="ECO:0000313" key="4">
    <source>
        <dbReference type="Proteomes" id="UP000223606"/>
    </source>
</evidence>
<keyword evidence="2" id="KW-0732">Signal</keyword>
<dbReference type="AlphaFoldDB" id="A0A2C9D997"/>